<reference evidence="9 10" key="1">
    <citation type="journal article" date="2015" name="Annu Rev Anim Biosci">
        <title>The Genome 10K Project: a way forward.</title>
        <authorList>
            <person name="Koepfli K.P."/>
            <person name="Paten B."/>
            <person name="O'Brien S.J."/>
            <person name="Koepfli K.P."/>
            <person name="Paten B."/>
            <person name="Antunes A."/>
            <person name="Belov K."/>
            <person name="Bustamante C."/>
            <person name="Castoe T.A."/>
            <person name="Clawson H."/>
            <person name="Crawford A.J."/>
            <person name="Diekhans M."/>
            <person name="Distel D."/>
            <person name="Durbin R."/>
            <person name="Earl D."/>
            <person name="Fujita M.K."/>
            <person name="Gamble T."/>
            <person name="Georges A."/>
            <person name="Gemmell N."/>
            <person name="Gilbert M.T."/>
            <person name="Graves J.M."/>
            <person name="Green R.E."/>
            <person name="Hickey G."/>
            <person name="Jarvis E.D."/>
            <person name="Johnson W."/>
            <person name="Komissarov A."/>
            <person name="Korf I."/>
            <person name="Kuhn R."/>
            <person name="Larkin D.M."/>
            <person name="Lewin H."/>
            <person name="Lopez J.V."/>
            <person name="Ma J."/>
            <person name="Marques-Bonet T."/>
            <person name="Miller W."/>
            <person name="Murphy R."/>
            <person name="Pevzner P."/>
            <person name="Shapiro B."/>
            <person name="Steiner C."/>
            <person name="Tamazian G."/>
            <person name="Venkatesh B."/>
            <person name="Wang J."/>
            <person name="Wayne R."/>
            <person name="Wiley E."/>
            <person name="Yang H."/>
            <person name="Zhang G."/>
            <person name="Haussler D."/>
            <person name="Ryder O."/>
            <person name="O'Brien S.J."/>
        </authorList>
    </citation>
    <scope>NUCLEOTIDE SEQUENCE</scope>
</reference>
<dbReference type="InterPro" id="IPR000272">
    <property type="entry name" value="Ion-transport_regulator_FXYD"/>
</dbReference>
<evidence type="ECO:0000256" key="5">
    <source>
        <dbReference type="ARBA" id="ARBA00023065"/>
    </source>
</evidence>
<keyword evidence="6 7" id="KW-0472">Membrane</keyword>
<comment type="subcellular location">
    <subcellularLocation>
        <location evidence="1">Membrane</location>
        <topology evidence="1">Single-pass membrane protein</topology>
    </subcellularLocation>
</comment>
<sequence length="243" mass="25993">MDWYCQSRSIKQLSAVPPAARTPEFPPSCQKGGKGGGVGERSTRGSSLTSQYFSGQTLVTTPVPGADSTPVNFPALTPPVHPEFQPTPQTPSLPADVETSPAQTENQTQQQPTRMDVPLTTDPGADKSSTEAPPTKGTTPSKQSPGNDFTADPALRPTGSSEDNPFFYGKFPWRMPGGGRVKLFSPFSSASLSADVATLRKRGLLVAAVLFITGIVILTSGKCRQWSKLCRNHNRTYRVVTKA</sequence>
<keyword evidence="3 7" id="KW-0813">Transport</keyword>
<dbReference type="PANTHER" id="PTHR14132">
    <property type="entry name" value="SODIUM/POTASSIUM-TRANSPORTING ATPASE SUBUNIT GAMMA"/>
    <property type="match status" value="1"/>
</dbReference>
<evidence type="ECO:0000313" key="10">
    <source>
        <dbReference type="Proteomes" id="UP000472240"/>
    </source>
</evidence>
<proteinExistence type="inferred from homology"/>
<evidence type="ECO:0000256" key="3">
    <source>
        <dbReference type="ARBA" id="ARBA00022448"/>
    </source>
</evidence>
<evidence type="ECO:0000256" key="1">
    <source>
        <dbReference type="ARBA" id="ARBA00004167"/>
    </source>
</evidence>
<reference evidence="10" key="3">
    <citation type="submission" date="2018-12" db="EMBL/GenBank/DDBJ databases">
        <title>G10K-VGP greater horseshoe bat female genome, primary haplotype.</title>
        <authorList>
            <person name="Teeling E."/>
            <person name="Myers G."/>
            <person name="Vernes S."/>
            <person name="Pippel M."/>
            <person name="Winkler S."/>
            <person name="Fedrigo O."/>
            <person name="Rhie A."/>
            <person name="Koren S."/>
            <person name="Phillippy A."/>
            <person name="Lewin H."/>
            <person name="Damas J."/>
            <person name="Howe K."/>
            <person name="Mountcastle J."/>
            <person name="Jarvis E.D."/>
        </authorList>
    </citation>
    <scope>NUCLEOTIDE SEQUENCE [LARGE SCALE GENOMIC DNA]</scope>
</reference>
<dbReference type="GO" id="GO:0006811">
    <property type="term" value="P:monoatomic ion transport"/>
    <property type="evidence" value="ECO:0007669"/>
    <property type="project" value="UniProtKB-KW"/>
</dbReference>
<dbReference type="CDD" id="cd20323">
    <property type="entry name" value="FXYD_FXYD5"/>
    <property type="match status" value="1"/>
</dbReference>
<dbReference type="InParanoid" id="A0A671EGN5"/>
<dbReference type="PANTHER" id="PTHR14132:SF14">
    <property type="entry name" value="FXYD DOMAIN-CONTAINING ION TRANSPORT REGULATOR 5"/>
    <property type="match status" value="1"/>
</dbReference>
<comment type="similarity">
    <text evidence="2 7">Belongs to the FXYD family.</text>
</comment>
<dbReference type="GO" id="GO:0043269">
    <property type="term" value="P:regulation of monoatomic ion transport"/>
    <property type="evidence" value="ECO:0007669"/>
    <property type="project" value="InterPro"/>
</dbReference>
<name>A0A671EGN5_RHIFE</name>
<feature type="compositionally biased region" description="Polar residues" evidence="8">
    <location>
        <begin position="130"/>
        <end position="147"/>
    </location>
</feature>
<organism evidence="9 10">
    <name type="scientific">Rhinolophus ferrumequinum</name>
    <name type="common">Greater horseshoe bat</name>
    <dbReference type="NCBI Taxonomy" id="59479"/>
    <lineage>
        <taxon>Eukaryota</taxon>
        <taxon>Metazoa</taxon>
        <taxon>Chordata</taxon>
        <taxon>Craniata</taxon>
        <taxon>Vertebrata</taxon>
        <taxon>Euteleostomi</taxon>
        <taxon>Mammalia</taxon>
        <taxon>Eutheria</taxon>
        <taxon>Laurasiatheria</taxon>
        <taxon>Chiroptera</taxon>
        <taxon>Yinpterochiroptera</taxon>
        <taxon>Rhinolophoidea</taxon>
        <taxon>Rhinolophidae</taxon>
        <taxon>Rhinolophinae</taxon>
        <taxon>Rhinolophus</taxon>
    </lineage>
</organism>
<dbReference type="Ensembl" id="ENSRFET00010013616.1">
    <property type="protein sequence ID" value="ENSRFEP00010012449.1"/>
    <property type="gene ID" value="ENSRFEG00010008463.1"/>
</dbReference>
<keyword evidence="4 7" id="KW-0812">Transmembrane</keyword>
<dbReference type="AlphaFoldDB" id="A0A671EGN5"/>
<dbReference type="Pfam" id="PF02038">
    <property type="entry name" value="ATP1G1_PLM_MAT8"/>
    <property type="match status" value="1"/>
</dbReference>
<reference evidence="9" key="5">
    <citation type="submission" date="2025-09" db="UniProtKB">
        <authorList>
            <consortium name="Ensembl"/>
        </authorList>
    </citation>
    <scope>IDENTIFICATION</scope>
</reference>
<protein>
    <recommendedName>
        <fullName evidence="7">FXYD domain-containing ion transport regulator</fullName>
    </recommendedName>
</protein>
<dbReference type="Gene3D" id="1.20.5.780">
    <property type="entry name" value="Single helix bin"/>
    <property type="match status" value="1"/>
</dbReference>
<dbReference type="Proteomes" id="UP000472240">
    <property type="component" value="Chromosome 15"/>
</dbReference>
<reference evidence="9" key="4">
    <citation type="submission" date="2025-08" db="UniProtKB">
        <authorList>
            <consortium name="Ensembl"/>
        </authorList>
    </citation>
    <scope>IDENTIFICATION</scope>
</reference>
<accession>A0A671EGN5</accession>
<keyword evidence="10" id="KW-1185">Reference proteome</keyword>
<evidence type="ECO:0000313" key="9">
    <source>
        <dbReference type="Ensembl" id="ENSRFEP00010012449.1"/>
    </source>
</evidence>
<keyword evidence="5 7" id="KW-0406">Ion transport</keyword>
<evidence type="ECO:0000256" key="8">
    <source>
        <dbReference type="SAM" id="MobiDB-lite"/>
    </source>
</evidence>
<evidence type="ECO:0000256" key="4">
    <source>
        <dbReference type="ARBA" id="ARBA00022692"/>
    </source>
</evidence>
<dbReference type="GO" id="GO:0016020">
    <property type="term" value="C:membrane"/>
    <property type="evidence" value="ECO:0007669"/>
    <property type="project" value="UniProtKB-SubCell"/>
</dbReference>
<evidence type="ECO:0000256" key="7">
    <source>
        <dbReference type="RuleBase" id="RU364131"/>
    </source>
</evidence>
<reference evidence="9 10" key="2">
    <citation type="journal article" date="2018" name="Annu Rev Anim Biosci">
        <title>Bat Biology, Genomes, and the Bat1K Project: To Generate Chromosome-Level Genomes for All Living Bat Species.</title>
        <authorList>
            <person name="Teeling E.C."/>
            <person name="Vernes S.C."/>
            <person name="Davalos L.M."/>
            <person name="Ray D.A."/>
            <person name="Gilbert M.T.P."/>
            <person name="Myers E."/>
        </authorList>
    </citation>
    <scope>NUCLEOTIDE SEQUENCE</scope>
</reference>
<dbReference type="GeneTree" id="ENSGT00990000203831"/>
<feature type="compositionally biased region" description="Polar residues" evidence="8">
    <location>
        <begin position="100"/>
        <end position="113"/>
    </location>
</feature>
<feature type="transmembrane region" description="Helical" evidence="7">
    <location>
        <begin position="203"/>
        <end position="221"/>
    </location>
</feature>
<evidence type="ECO:0000256" key="2">
    <source>
        <dbReference type="ARBA" id="ARBA00005948"/>
    </source>
</evidence>
<keyword evidence="7" id="KW-1133">Transmembrane helix</keyword>
<feature type="compositionally biased region" description="Polar residues" evidence="8">
    <location>
        <begin position="44"/>
        <end position="60"/>
    </location>
</feature>
<feature type="region of interest" description="Disordered" evidence="8">
    <location>
        <begin position="15"/>
        <end position="163"/>
    </location>
</feature>
<dbReference type="GO" id="GO:0017080">
    <property type="term" value="F:sodium channel regulator activity"/>
    <property type="evidence" value="ECO:0007669"/>
    <property type="project" value="TreeGrafter"/>
</dbReference>
<evidence type="ECO:0000256" key="6">
    <source>
        <dbReference type="ARBA" id="ARBA00023136"/>
    </source>
</evidence>